<feature type="signal peptide" evidence="1">
    <location>
        <begin position="1"/>
        <end position="21"/>
    </location>
</feature>
<keyword evidence="2" id="KW-1185">Reference proteome</keyword>
<dbReference type="WBParaSite" id="L893_g17801.t1">
    <property type="protein sequence ID" value="L893_g17801.t1"/>
    <property type="gene ID" value="L893_g17801"/>
</dbReference>
<proteinExistence type="predicted"/>
<name>A0A1I7YMC3_9BILA</name>
<organism evidence="2 3">
    <name type="scientific">Steinernema glaseri</name>
    <dbReference type="NCBI Taxonomy" id="37863"/>
    <lineage>
        <taxon>Eukaryota</taxon>
        <taxon>Metazoa</taxon>
        <taxon>Ecdysozoa</taxon>
        <taxon>Nematoda</taxon>
        <taxon>Chromadorea</taxon>
        <taxon>Rhabditida</taxon>
        <taxon>Tylenchina</taxon>
        <taxon>Panagrolaimomorpha</taxon>
        <taxon>Strongyloidoidea</taxon>
        <taxon>Steinernematidae</taxon>
        <taxon>Steinernema</taxon>
    </lineage>
</organism>
<sequence length="112" mass="13021">MKPVILLLCLLCLLSAVYTRAMYTMPNEEGINLDKYATKKVCNFPSIRFITQTICDKASERLGKSFRKKTSFSYEFLQFPWSDPVYPVMWACCLRHKCDSVLLQELCCEEDT</sequence>
<dbReference type="Proteomes" id="UP000095287">
    <property type="component" value="Unplaced"/>
</dbReference>
<protein>
    <submittedName>
        <fullName evidence="3">IlGF domain-containing protein</fullName>
    </submittedName>
</protein>
<reference evidence="3" key="1">
    <citation type="submission" date="2016-11" db="UniProtKB">
        <authorList>
            <consortium name="WormBaseParasite"/>
        </authorList>
    </citation>
    <scope>IDENTIFICATION</scope>
</reference>
<dbReference type="AlphaFoldDB" id="A0A1I7YMC3"/>
<keyword evidence="1" id="KW-0732">Signal</keyword>
<evidence type="ECO:0000313" key="3">
    <source>
        <dbReference type="WBParaSite" id="L893_g17801.t1"/>
    </source>
</evidence>
<accession>A0A1I7YMC3</accession>
<evidence type="ECO:0000256" key="1">
    <source>
        <dbReference type="SAM" id="SignalP"/>
    </source>
</evidence>
<evidence type="ECO:0000313" key="2">
    <source>
        <dbReference type="Proteomes" id="UP000095287"/>
    </source>
</evidence>
<feature type="chain" id="PRO_5009312410" evidence="1">
    <location>
        <begin position="22"/>
        <end position="112"/>
    </location>
</feature>